<proteinExistence type="predicted"/>
<evidence type="ECO:0000313" key="3">
    <source>
        <dbReference type="Proteomes" id="UP000271097"/>
    </source>
</evidence>
<protein>
    <submittedName>
        <fullName evidence="2">ATPase</fullName>
    </submittedName>
</protein>
<comment type="caution">
    <text evidence="2">The sequence shown here is derived from an EMBL/GenBank/DDBJ whole genome shotgun (WGS) entry which is preliminary data.</text>
</comment>
<evidence type="ECO:0000256" key="1">
    <source>
        <dbReference type="SAM" id="MobiDB-lite"/>
    </source>
</evidence>
<organism evidence="2 3">
    <name type="scientific">Pseudomonas amygdali pv. ulmi</name>
    <dbReference type="NCBI Taxonomy" id="251720"/>
    <lineage>
        <taxon>Bacteria</taxon>
        <taxon>Pseudomonadati</taxon>
        <taxon>Pseudomonadota</taxon>
        <taxon>Gammaproteobacteria</taxon>
        <taxon>Pseudomonadales</taxon>
        <taxon>Pseudomonadaceae</taxon>
        <taxon>Pseudomonas</taxon>
        <taxon>Pseudomonas amygdali</taxon>
    </lineage>
</organism>
<accession>A0A3M4T4Y2</accession>
<gene>
    <name evidence="2" type="ORF">ALP90_01405</name>
</gene>
<reference evidence="2 3" key="1">
    <citation type="submission" date="2018-08" db="EMBL/GenBank/DDBJ databases">
        <title>Recombination of ecologically and evolutionarily significant loci maintains genetic cohesion in the Pseudomonas syringae species complex.</title>
        <authorList>
            <person name="Dillon M."/>
            <person name="Thakur S."/>
            <person name="Almeida R.N.D."/>
            <person name="Weir B.S."/>
            <person name="Guttman D.S."/>
        </authorList>
    </citation>
    <scope>NUCLEOTIDE SEQUENCE [LARGE SCALE GENOMIC DNA]</scope>
    <source>
        <strain evidence="2 3">ICMP 5931</strain>
    </source>
</reference>
<feature type="region of interest" description="Disordered" evidence="1">
    <location>
        <begin position="135"/>
        <end position="176"/>
    </location>
</feature>
<sequence>MRLQMRTKRRITRAYCVDLAKELTIGGAHQAYFNQNQPRSRFLFQCSSPECRALKVVPKITAVNYYIHPTEKARVKSPHYKDNEHYDHHADCEWMLPDEDEGSDAPLPGETELQTRTRLAKRQLTSVIDIFVPPTQPEQPVVRPPRAAPGDEDEAGAIRRRGGGGAEGTRSDRKHRSGDLRELVDYYHDTREALKDLFPEVTINVTGRGEIPLRSYFKKVAWARPDTAGYVYNGGGRIEPRKGAGFVFNFYDKVTDKDASLQVSDEVMTQHRSRRYVNEILDQARLVRYFTFYFLGTFTYHEASDTMVAQVTDLRCLAIDLGPLRN</sequence>
<name>A0A3M4T4Y2_PSEA0</name>
<dbReference type="EMBL" id="RBRS01000103">
    <property type="protein sequence ID" value="RMR22218.1"/>
    <property type="molecule type" value="Genomic_DNA"/>
</dbReference>
<evidence type="ECO:0000313" key="2">
    <source>
        <dbReference type="EMBL" id="RMR22218.1"/>
    </source>
</evidence>
<feature type="compositionally biased region" description="Pro residues" evidence="1">
    <location>
        <begin position="135"/>
        <end position="147"/>
    </location>
</feature>
<dbReference type="Proteomes" id="UP000271097">
    <property type="component" value="Unassembled WGS sequence"/>
</dbReference>
<dbReference type="AlphaFoldDB" id="A0A3M4T4Y2"/>